<dbReference type="Gene3D" id="3.40.190.290">
    <property type="match status" value="1"/>
</dbReference>
<dbReference type="InterPro" id="IPR036390">
    <property type="entry name" value="WH_DNA-bd_sf"/>
</dbReference>
<comment type="similarity">
    <text evidence="1">Belongs to the LysR transcriptional regulatory family.</text>
</comment>
<evidence type="ECO:0000313" key="6">
    <source>
        <dbReference type="EMBL" id="CAG5080322.1"/>
    </source>
</evidence>
<dbReference type="Proteomes" id="UP000681526">
    <property type="component" value="Unassembled WGS sequence"/>
</dbReference>
<dbReference type="Gene3D" id="1.10.10.10">
    <property type="entry name" value="Winged helix-like DNA-binding domain superfamily/Winged helix DNA-binding domain"/>
    <property type="match status" value="1"/>
</dbReference>
<evidence type="ECO:0000256" key="2">
    <source>
        <dbReference type="ARBA" id="ARBA00023015"/>
    </source>
</evidence>
<dbReference type="InterPro" id="IPR000847">
    <property type="entry name" value="LysR_HTH_N"/>
</dbReference>
<dbReference type="Pfam" id="PF03466">
    <property type="entry name" value="LysR_substrate"/>
    <property type="match status" value="1"/>
</dbReference>
<organism evidence="6 7">
    <name type="scientific">Thermobacillus xylanilyticus</name>
    <dbReference type="NCBI Taxonomy" id="76633"/>
    <lineage>
        <taxon>Bacteria</taxon>
        <taxon>Bacillati</taxon>
        <taxon>Bacillota</taxon>
        <taxon>Bacilli</taxon>
        <taxon>Bacillales</taxon>
        <taxon>Paenibacillaceae</taxon>
        <taxon>Thermobacillus</taxon>
    </lineage>
</organism>
<evidence type="ECO:0000259" key="5">
    <source>
        <dbReference type="PROSITE" id="PS50931"/>
    </source>
</evidence>
<dbReference type="PRINTS" id="PR00039">
    <property type="entry name" value="HTHLYSR"/>
</dbReference>
<feature type="domain" description="HTH lysR-type" evidence="5">
    <location>
        <begin position="9"/>
        <end position="60"/>
    </location>
</feature>
<dbReference type="CDD" id="cd05466">
    <property type="entry name" value="PBP2_LTTR_substrate"/>
    <property type="match status" value="1"/>
</dbReference>
<dbReference type="SUPFAM" id="SSF53850">
    <property type="entry name" value="Periplasmic binding protein-like II"/>
    <property type="match status" value="1"/>
</dbReference>
<proteinExistence type="inferred from homology"/>
<protein>
    <submittedName>
        <fullName evidence="6">Transcriptional regulator LysR family</fullName>
    </submittedName>
</protein>
<keyword evidence="7" id="KW-1185">Reference proteome</keyword>
<keyword evidence="3" id="KW-0238">DNA-binding</keyword>
<accession>A0ABN7RQC2</accession>
<sequence>MVDNFEGYRAFLAVAQTGSFSKAAEKLSVTQPAVSHAVRRLEERLGGPLFYRTPAGVRLTSEGEVLHKFVSQAFHFLENGEKKIAEMRELIAGEVKIGAGDTLCRHYLLPHLESFHREHPAVKIQVTNRTTRETIALLKEGRIDFGIVNLPVKDSQLVIRESIPLHDCFVAGEAFRELAERTVSWEELVRHPLILLEQGSNIRGYIDRFARKQGVAIQPEFELGSIDLLVQFARIGLGVACVIREFVAEELNKGALYEVRVDVPLPPRRVGLVTLRDVPLSLAAGRFLERLP</sequence>
<evidence type="ECO:0000256" key="3">
    <source>
        <dbReference type="ARBA" id="ARBA00023125"/>
    </source>
</evidence>
<reference evidence="6 7" key="1">
    <citation type="submission" date="2021-04" db="EMBL/GenBank/DDBJ databases">
        <authorList>
            <person name="Rakotoarivonina H."/>
        </authorList>
    </citation>
    <scope>NUCLEOTIDE SEQUENCE [LARGE SCALE GENOMIC DNA]</scope>
    <source>
        <strain evidence="6 7">XE</strain>
    </source>
</reference>
<evidence type="ECO:0000256" key="4">
    <source>
        <dbReference type="ARBA" id="ARBA00023163"/>
    </source>
</evidence>
<dbReference type="Pfam" id="PF00126">
    <property type="entry name" value="HTH_1"/>
    <property type="match status" value="1"/>
</dbReference>
<comment type="caution">
    <text evidence="6">The sequence shown here is derived from an EMBL/GenBank/DDBJ whole genome shotgun (WGS) entry which is preliminary data.</text>
</comment>
<keyword evidence="2" id="KW-0805">Transcription regulation</keyword>
<dbReference type="SUPFAM" id="SSF46785">
    <property type="entry name" value="Winged helix' DNA-binding domain"/>
    <property type="match status" value="1"/>
</dbReference>
<dbReference type="PROSITE" id="PS50931">
    <property type="entry name" value="HTH_LYSR"/>
    <property type="match status" value="1"/>
</dbReference>
<dbReference type="PANTHER" id="PTHR30126">
    <property type="entry name" value="HTH-TYPE TRANSCRIPTIONAL REGULATOR"/>
    <property type="match status" value="1"/>
</dbReference>
<dbReference type="InterPro" id="IPR005119">
    <property type="entry name" value="LysR_subst-bd"/>
</dbReference>
<dbReference type="PANTHER" id="PTHR30126:SF64">
    <property type="entry name" value="HTH-TYPE TRANSCRIPTIONAL REGULATOR CITR"/>
    <property type="match status" value="1"/>
</dbReference>
<dbReference type="RefSeq" id="WP_213483592.1">
    <property type="nucleotide sequence ID" value="NZ_CAJRAY010000018.1"/>
</dbReference>
<name>A0ABN7RQC2_THEXY</name>
<evidence type="ECO:0000313" key="7">
    <source>
        <dbReference type="Proteomes" id="UP000681526"/>
    </source>
</evidence>
<keyword evidence="4" id="KW-0804">Transcription</keyword>
<gene>
    <name evidence="6" type="primary">txxe 320-ywfK</name>
    <name evidence="6" type="ORF">TXXE_04210</name>
</gene>
<dbReference type="InterPro" id="IPR036388">
    <property type="entry name" value="WH-like_DNA-bd_sf"/>
</dbReference>
<evidence type="ECO:0000256" key="1">
    <source>
        <dbReference type="ARBA" id="ARBA00009437"/>
    </source>
</evidence>
<dbReference type="EMBL" id="CAJRAY010000018">
    <property type="protein sequence ID" value="CAG5080322.1"/>
    <property type="molecule type" value="Genomic_DNA"/>
</dbReference>